<comment type="pathway">
    <text evidence="4">Amino-acid biosynthesis; L-histidine biosynthesis; L-histidine from 5-phospho-alpha-D-ribose 1-diphosphate: step 2/9.</text>
</comment>
<evidence type="ECO:0000256" key="9">
    <source>
        <dbReference type="ARBA" id="ARBA00022801"/>
    </source>
</evidence>
<feature type="binding site" evidence="11">
    <location>
        <position position="86"/>
    </location>
    <ligand>
        <name>Mg(2+)</name>
        <dbReference type="ChEBI" id="CHEBI:18420"/>
    </ligand>
</feature>
<keyword evidence="14" id="KW-1185">Reference proteome</keyword>
<evidence type="ECO:0000256" key="1">
    <source>
        <dbReference type="ARBA" id="ARBA00000024"/>
    </source>
</evidence>
<dbReference type="GO" id="GO:0008270">
    <property type="term" value="F:zinc ion binding"/>
    <property type="evidence" value="ECO:0007669"/>
    <property type="project" value="UniProtKB-UniRule"/>
</dbReference>
<keyword evidence="10 11" id="KW-0368">Histidine biosynthesis</keyword>
<dbReference type="Gene3D" id="3.10.20.810">
    <property type="entry name" value="Phosphoribosyl-AMP cyclohydrolase"/>
    <property type="match status" value="1"/>
</dbReference>
<dbReference type="OrthoDB" id="9795769at2"/>
<feature type="domain" description="Phosphoribosyl-AMP cyclohydrolase" evidence="12">
    <location>
        <begin position="39"/>
        <end position="112"/>
    </location>
</feature>
<keyword evidence="7 11" id="KW-0963">Cytoplasm</keyword>
<keyword evidence="8 11" id="KW-0028">Amino-acid biosynthesis</keyword>
<dbReference type="InterPro" id="IPR038019">
    <property type="entry name" value="PRib_AMP_CycHydrolase_sf"/>
</dbReference>
<keyword evidence="11" id="KW-0479">Metal-binding</keyword>
<feature type="binding site" evidence="11">
    <location>
        <position position="88"/>
    </location>
    <ligand>
        <name>Mg(2+)</name>
        <dbReference type="ChEBI" id="CHEBI:18420"/>
    </ligand>
</feature>
<evidence type="ECO:0000256" key="5">
    <source>
        <dbReference type="ARBA" id="ARBA00007731"/>
    </source>
</evidence>
<evidence type="ECO:0000256" key="7">
    <source>
        <dbReference type="ARBA" id="ARBA00022490"/>
    </source>
</evidence>
<evidence type="ECO:0000256" key="10">
    <source>
        <dbReference type="ARBA" id="ARBA00023102"/>
    </source>
</evidence>
<feature type="binding site" evidence="11">
    <location>
        <position position="90"/>
    </location>
    <ligand>
        <name>Mg(2+)</name>
        <dbReference type="ChEBI" id="CHEBI:18420"/>
    </ligand>
</feature>
<gene>
    <name evidence="11" type="primary">hisI</name>
    <name evidence="13" type="ORF">SAMN02745824_2734</name>
</gene>
<dbReference type="GO" id="GO:0000287">
    <property type="term" value="F:magnesium ion binding"/>
    <property type="evidence" value="ECO:0007669"/>
    <property type="project" value="UniProtKB-UniRule"/>
</dbReference>
<dbReference type="InterPro" id="IPR002496">
    <property type="entry name" value="PRib_AMP_CycHydrolase_dom"/>
</dbReference>
<organism evidence="13 14">
    <name type="scientific">Parasphingorhabdus marina DSM 22363</name>
    <dbReference type="NCBI Taxonomy" id="1123272"/>
    <lineage>
        <taxon>Bacteria</taxon>
        <taxon>Pseudomonadati</taxon>
        <taxon>Pseudomonadota</taxon>
        <taxon>Alphaproteobacteria</taxon>
        <taxon>Sphingomonadales</taxon>
        <taxon>Sphingomonadaceae</taxon>
        <taxon>Parasphingorhabdus</taxon>
    </lineage>
</organism>
<accession>A0A1N6G9M0</accession>
<dbReference type="GO" id="GO:0000105">
    <property type="term" value="P:L-histidine biosynthetic process"/>
    <property type="evidence" value="ECO:0007669"/>
    <property type="project" value="UniProtKB-UniRule"/>
</dbReference>
<comment type="cofactor">
    <cofactor evidence="11">
        <name>Mg(2+)</name>
        <dbReference type="ChEBI" id="CHEBI:18420"/>
    </cofactor>
    <text evidence="11">Binds 1 Mg(2+) ion per subunit.</text>
</comment>
<dbReference type="EC" id="3.5.4.19" evidence="11"/>
<comment type="pathway">
    <text evidence="3 11">Amino-acid biosynthesis; L-histidine biosynthesis; L-histidine from 5-phospho-alpha-D-ribose 1-diphosphate: step 3/9.</text>
</comment>
<evidence type="ECO:0000256" key="8">
    <source>
        <dbReference type="ARBA" id="ARBA00022605"/>
    </source>
</evidence>
<dbReference type="GO" id="GO:0004635">
    <property type="term" value="F:phosphoribosyl-AMP cyclohydrolase activity"/>
    <property type="evidence" value="ECO:0007669"/>
    <property type="project" value="UniProtKB-UniRule"/>
</dbReference>
<reference evidence="14" key="1">
    <citation type="submission" date="2016-11" db="EMBL/GenBank/DDBJ databases">
        <authorList>
            <person name="Varghese N."/>
            <person name="Submissions S."/>
        </authorList>
    </citation>
    <scope>NUCLEOTIDE SEQUENCE [LARGE SCALE GENOMIC DNA]</scope>
    <source>
        <strain evidence="14">DSM 22363</strain>
    </source>
</reference>
<sequence length="124" mass="13768">MTTEKDKDRESGTRLDPKFDSAGLLSAVVTDDSSGDVLMVAFMNAEALQKTLDTGIAHFWSRSRQSLWKKGETSGHVQEVVEIRTDCDQDAIWIRAKPAGPACHTGRTSCFYRRIIDGKLEHVA</sequence>
<dbReference type="Pfam" id="PF01502">
    <property type="entry name" value="PRA-CH"/>
    <property type="match status" value="1"/>
</dbReference>
<comment type="similarity">
    <text evidence="6">In the N-terminal section; belongs to the PRA-CH family.</text>
</comment>
<feature type="binding site" evidence="11">
    <location>
        <position position="87"/>
    </location>
    <ligand>
        <name>Zn(2+)</name>
        <dbReference type="ChEBI" id="CHEBI:29105"/>
        <note>ligand shared between dimeric partners</note>
    </ligand>
</feature>
<comment type="similarity">
    <text evidence="5">In the C-terminal section; belongs to the PRA-PH family.</text>
</comment>
<dbReference type="PANTHER" id="PTHR42945">
    <property type="entry name" value="HISTIDINE BIOSYNTHESIS BIFUNCTIONAL PROTEIN"/>
    <property type="match status" value="1"/>
</dbReference>
<dbReference type="SUPFAM" id="SSF141734">
    <property type="entry name" value="HisI-like"/>
    <property type="match status" value="1"/>
</dbReference>
<evidence type="ECO:0000256" key="6">
    <source>
        <dbReference type="ARBA" id="ARBA00008299"/>
    </source>
</evidence>
<comment type="catalytic activity">
    <reaction evidence="2">
        <text>1-(5-phospho-beta-D-ribosyl)-ATP + H2O = 1-(5-phospho-beta-D-ribosyl)-5'-AMP + diphosphate + H(+)</text>
        <dbReference type="Rhea" id="RHEA:22828"/>
        <dbReference type="ChEBI" id="CHEBI:15377"/>
        <dbReference type="ChEBI" id="CHEBI:15378"/>
        <dbReference type="ChEBI" id="CHEBI:33019"/>
        <dbReference type="ChEBI" id="CHEBI:59457"/>
        <dbReference type="ChEBI" id="CHEBI:73183"/>
        <dbReference type="EC" id="3.6.1.31"/>
    </reaction>
</comment>
<keyword evidence="11" id="KW-0862">Zinc</keyword>
<proteinExistence type="inferred from homology"/>
<dbReference type="STRING" id="1123272.SAMN02745824_2734"/>
<evidence type="ECO:0000256" key="3">
    <source>
        <dbReference type="ARBA" id="ARBA00005169"/>
    </source>
</evidence>
<dbReference type="NCBIfam" id="NF000768">
    <property type="entry name" value="PRK00051.1"/>
    <property type="match status" value="1"/>
</dbReference>
<comment type="subcellular location">
    <subcellularLocation>
        <location evidence="11">Cytoplasm</location>
    </subcellularLocation>
</comment>
<dbReference type="UniPathway" id="UPA00031">
    <property type="reaction ID" value="UER00008"/>
</dbReference>
<comment type="function">
    <text evidence="11">Catalyzes the hydrolysis of the adenine ring of phosphoribosyl-AMP.</text>
</comment>
<dbReference type="AlphaFoldDB" id="A0A1N6G9M0"/>
<evidence type="ECO:0000256" key="2">
    <source>
        <dbReference type="ARBA" id="ARBA00001460"/>
    </source>
</evidence>
<dbReference type="HAMAP" id="MF_01021">
    <property type="entry name" value="HisI"/>
    <property type="match status" value="1"/>
</dbReference>
<evidence type="ECO:0000256" key="11">
    <source>
        <dbReference type="HAMAP-Rule" id="MF_01021"/>
    </source>
</evidence>
<dbReference type="GO" id="GO:0004636">
    <property type="term" value="F:phosphoribosyl-ATP diphosphatase activity"/>
    <property type="evidence" value="ECO:0007669"/>
    <property type="project" value="UniProtKB-EC"/>
</dbReference>
<evidence type="ECO:0000259" key="12">
    <source>
        <dbReference type="Pfam" id="PF01502"/>
    </source>
</evidence>
<evidence type="ECO:0000256" key="4">
    <source>
        <dbReference type="ARBA" id="ARBA00005204"/>
    </source>
</evidence>
<dbReference type="PANTHER" id="PTHR42945:SF1">
    <property type="entry name" value="HISTIDINE BIOSYNTHESIS BIFUNCTIONAL PROTEIN HIS7"/>
    <property type="match status" value="1"/>
</dbReference>
<feature type="binding site" evidence="11">
    <location>
        <position position="110"/>
    </location>
    <ligand>
        <name>Zn(2+)</name>
        <dbReference type="ChEBI" id="CHEBI:29105"/>
        <note>ligand shared between dimeric partners</note>
    </ligand>
</feature>
<comment type="cofactor">
    <cofactor evidence="11">
        <name>Zn(2+)</name>
        <dbReference type="ChEBI" id="CHEBI:29105"/>
    </cofactor>
    <text evidence="11">Binds 1 zinc ion per subunit.</text>
</comment>
<dbReference type="InterPro" id="IPR026660">
    <property type="entry name" value="PRA-CH"/>
</dbReference>
<dbReference type="Proteomes" id="UP000185192">
    <property type="component" value="Unassembled WGS sequence"/>
</dbReference>
<dbReference type="FunFam" id="3.10.20.810:FF:000001">
    <property type="entry name" value="Histidine biosynthesis bifunctional protein HisIE"/>
    <property type="match status" value="1"/>
</dbReference>
<keyword evidence="9 11" id="KW-0378">Hydrolase</keyword>
<dbReference type="GO" id="GO:0005737">
    <property type="term" value="C:cytoplasm"/>
    <property type="evidence" value="ECO:0007669"/>
    <property type="project" value="UniProtKB-SubCell"/>
</dbReference>
<comment type="subunit">
    <text evidence="11">Homodimer.</text>
</comment>
<dbReference type="RefSeq" id="WP_074205716.1">
    <property type="nucleotide sequence ID" value="NZ_FSQW01000002.1"/>
</dbReference>
<dbReference type="EMBL" id="FSQW01000002">
    <property type="protein sequence ID" value="SIO04194.1"/>
    <property type="molecule type" value="Genomic_DNA"/>
</dbReference>
<comment type="similarity">
    <text evidence="11">Belongs to the PRA-CH family.</text>
</comment>
<feature type="binding site" evidence="11">
    <location>
        <position position="103"/>
    </location>
    <ligand>
        <name>Zn(2+)</name>
        <dbReference type="ChEBI" id="CHEBI:29105"/>
        <note>ligand shared between dimeric partners</note>
    </ligand>
</feature>
<name>A0A1N6G9M0_9SPHN</name>
<evidence type="ECO:0000313" key="14">
    <source>
        <dbReference type="Proteomes" id="UP000185192"/>
    </source>
</evidence>
<evidence type="ECO:0000313" key="13">
    <source>
        <dbReference type="EMBL" id="SIO04194.1"/>
    </source>
</evidence>
<keyword evidence="11" id="KW-0460">Magnesium</keyword>
<comment type="catalytic activity">
    <reaction evidence="1 11">
        <text>1-(5-phospho-beta-D-ribosyl)-5'-AMP + H2O = 1-(5-phospho-beta-D-ribosyl)-5-[(5-phospho-beta-D-ribosylamino)methylideneamino]imidazole-4-carboxamide</text>
        <dbReference type="Rhea" id="RHEA:20049"/>
        <dbReference type="ChEBI" id="CHEBI:15377"/>
        <dbReference type="ChEBI" id="CHEBI:58435"/>
        <dbReference type="ChEBI" id="CHEBI:59457"/>
        <dbReference type="EC" id="3.5.4.19"/>
    </reaction>
</comment>
<protein>
    <recommendedName>
        <fullName evidence="11">Phosphoribosyl-AMP cyclohydrolase</fullName>
        <shortName evidence="11">PRA-CH</shortName>
        <ecNumber evidence="11">3.5.4.19</ecNumber>
    </recommendedName>
</protein>